<dbReference type="Proteomes" id="UP000649617">
    <property type="component" value="Unassembled WGS sequence"/>
</dbReference>
<organism evidence="2 3">
    <name type="scientific">Symbiodinium pilosum</name>
    <name type="common">Dinoflagellate</name>
    <dbReference type="NCBI Taxonomy" id="2952"/>
    <lineage>
        <taxon>Eukaryota</taxon>
        <taxon>Sar</taxon>
        <taxon>Alveolata</taxon>
        <taxon>Dinophyceae</taxon>
        <taxon>Suessiales</taxon>
        <taxon>Symbiodiniaceae</taxon>
        <taxon>Symbiodinium</taxon>
    </lineage>
</organism>
<evidence type="ECO:0000259" key="1">
    <source>
        <dbReference type="Pfam" id="PF14311"/>
    </source>
</evidence>
<dbReference type="InterPro" id="IPR025487">
    <property type="entry name" value="DUF4379"/>
</dbReference>
<dbReference type="AlphaFoldDB" id="A0A812VNW3"/>
<proteinExistence type="predicted"/>
<reference evidence="2" key="1">
    <citation type="submission" date="2021-02" db="EMBL/GenBank/DDBJ databases">
        <authorList>
            <person name="Dougan E. K."/>
            <person name="Rhodes N."/>
            <person name="Thang M."/>
            <person name="Chan C."/>
        </authorList>
    </citation>
    <scope>NUCLEOTIDE SEQUENCE</scope>
</reference>
<accession>A0A812VNW3</accession>
<name>A0A812VNW3_SYMPI</name>
<gene>
    <name evidence="2" type="ORF">SPIL2461_LOCUS16702</name>
</gene>
<dbReference type="OrthoDB" id="2419021at2759"/>
<comment type="caution">
    <text evidence="2">The sequence shown here is derived from an EMBL/GenBank/DDBJ whole genome shotgun (WGS) entry which is preliminary data.</text>
</comment>
<dbReference type="Pfam" id="PF14311">
    <property type="entry name" value="DUF4379"/>
    <property type="match status" value="1"/>
</dbReference>
<feature type="non-terminal residue" evidence="2">
    <location>
        <position position="1"/>
    </location>
</feature>
<dbReference type="Gene3D" id="3.40.960.10">
    <property type="entry name" value="VSR Endonuclease"/>
    <property type="match status" value="1"/>
</dbReference>
<evidence type="ECO:0000313" key="2">
    <source>
        <dbReference type="EMBL" id="CAE7634793.1"/>
    </source>
</evidence>
<feature type="domain" description="Treble clef zinc finger" evidence="1">
    <location>
        <begin position="58"/>
        <end position="92"/>
    </location>
</feature>
<sequence length="470" mass="53507">ARLCLVVASYGMGCRHTVNLGRRALLKSSRRMTKDQLLKRLQDHAVAKGGFCRTDSYTNSTTKVPWECEHGHTWHARPHDVLHKKTWCPQCALDKQRKTLEQLQDHARKPGGMLLSTKYTNSKAKYRWQCKLGHTWEARADNVLNHDTWCPECGQKQKVSTRRSLQDLQEHAASRGGRCLATEYCGMVRKVQWECNKGHRWHAAPRNVLSGNTWCPVCAQRAPIGLERLREHAAQRGGECLATEYVNNHSKVPWKCKLGHVWEATADSVMGLGSWCPHCRKIGLARLQAHAASLGGRCLAKSYKNCFTKLLWECPEGHRWKATPDNVINGKTWCPTCANSMWRTEAEIRDILESIFCPSKFDSCYPQFLAGLQLDGYCSQLSLAFEYQGEQHYDPESYFHFGDISSFAAQQERDIRKRELCQAAGVRLVLVPFFANDKRTFVVTALLQWFSIEEIAPIVLSMHSTCREAG</sequence>
<evidence type="ECO:0000313" key="3">
    <source>
        <dbReference type="Proteomes" id="UP000649617"/>
    </source>
</evidence>
<protein>
    <recommendedName>
        <fullName evidence="1">Treble clef zinc finger domain-containing protein</fullName>
    </recommendedName>
</protein>
<dbReference type="EMBL" id="CAJNIZ010042742">
    <property type="protein sequence ID" value="CAE7634793.1"/>
    <property type="molecule type" value="Genomic_DNA"/>
</dbReference>
<keyword evidence="3" id="KW-1185">Reference proteome</keyword>